<name>A0AAW0GKZ5_9APHY</name>
<evidence type="ECO:0000313" key="1">
    <source>
        <dbReference type="EMBL" id="KAK7691775.1"/>
    </source>
</evidence>
<comment type="caution">
    <text evidence="1">The sequence shown here is derived from an EMBL/GenBank/DDBJ whole genome shotgun (WGS) entry which is preliminary data.</text>
</comment>
<reference evidence="1 2" key="1">
    <citation type="submission" date="2022-09" db="EMBL/GenBank/DDBJ databases">
        <authorList>
            <person name="Palmer J.M."/>
        </authorList>
    </citation>
    <scope>NUCLEOTIDE SEQUENCE [LARGE SCALE GENOMIC DNA]</scope>
    <source>
        <strain evidence="1 2">DSM 7382</strain>
    </source>
</reference>
<gene>
    <name evidence="1" type="ORF">QCA50_005178</name>
</gene>
<dbReference type="AlphaFoldDB" id="A0AAW0GKZ5"/>
<dbReference type="Proteomes" id="UP001385951">
    <property type="component" value="Unassembled WGS sequence"/>
</dbReference>
<protein>
    <submittedName>
        <fullName evidence="1">Uncharacterized protein</fullName>
    </submittedName>
</protein>
<evidence type="ECO:0000313" key="2">
    <source>
        <dbReference type="Proteomes" id="UP001385951"/>
    </source>
</evidence>
<sequence>MSHHHSHPPITRYSSLLHAITFFGRNTLCVWDINFLCEIVRNLQSLLCRGPSPIDSLGVQFKLERPHAAMFVRAPIEGCLFSELLTHGTTTSPRPSLNSSPVNLT</sequence>
<organism evidence="1 2">
    <name type="scientific">Cerrena zonata</name>
    <dbReference type="NCBI Taxonomy" id="2478898"/>
    <lineage>
        <taxon>Eukaryota</taxon>
        <taxon>Fungi</taxon>
        <taxon>Dikarya</taxon>
        <taxon>Basidiomycota</taxon>
        <taxon>Agaricomycotina</taxon>
        <taxon>Agaricomycetes</taxon>
        <taxon>Polyporales</taxon>
        <taxon>Cerrenaceae</taxon>
        <taxon>Cerrena</taxon>
    </lineage>
</organism>
<proteinExistence type="predicted"/>
<keyword evidence="2" id="KW-1185">Reference proteome</keyword>
<accession>A0AAW0GKZ5</accession>
<dbReference type="EMBL" id="JASBNA010000005">
    <property type="protein sequence ID" value="KAK7691775.1"/>
    <property type="molecule type" value="Genomic_DNA"/>
</dbReference>